<reference evidence="1 2" key="1">
    <citation type="submission" date="2024-09" db="EMBL/GenBank/DDBJ databases">
        <authorList>
            <person name="Sun Q."/>
            <person name="Mori K."/>
        </authorList>
    </citation>
    <scope>NUCLEOTIDE SEQUENCE [LARGE SCALE GENOMIC DNA]</scope>
    <source>
        <strain evidence="1 2">JCM 13852</strain>
    </source>
</reference>
<accession>A0ABV5U5Q6</accession>
<dbReference type="Proteomes" id="UP001589535">
    <property type="component" value="Unassembled WGS sequence"/>
</dbReference>
<sequence>MTRIAVVTGANQGLGFALVRGLAARLLPEDLVLLTGRDAGRVASAGAAGAAGPAARSRGEGGV</sequence>
<comment type="caution">
    <text evidence="1">The sequence shown here is derived from an EMBL/GenBank/DDBJ whole genome shotgun (WGS) entry which is preliminary data.</text>
</comment>
<organism evidence="1 2">
    <name type="scientific">Amycolatopsis plumensis</name>
    <dbReference type="NCBI Taxonomy" id="236508"/>
    <lineage>
        <taxon>Bacteria</taxon>
        <taxon>Bacillati</taxon>
        <taxon>Actinomycetota</taxon>
        <taxon>Actinomycetes</taxon>
        <taxon>Pseudonocardiales</taxon>
        <taxon>Pseudonocardiaceae</taxon>
        <taxon>Amycolatopsis</taxon>
    </lineage>
</organism>
<dbReference type="EMBL" id="JBHMBK010000010">
    <property type="protein sequence ID" value="MFB9685690.1"/>
    <property type="molecule type" value="Genomic_DNA"/>
</dbReference>
<protein>
    <submittedName>
        <fullName evidence="1">Carbonyl reductase</fullName>
    </submittedName>
</protein>
<name>A0ABV5U5Q6_9PSEU</name>
<keyword evidence="2" id="KW-1185">Reference proteome</keyword>
<dbReference type="InterPro" id="IPR036291">
    <property type="entry name" value="NAD(P)-bd_dom_sf"/>
</dbReference>
<dbReference type="Gene3D" id="3.40.50.720">
    <property type="entry name" value="NAD(P)-binding Rossmann-like Domain"/>
    <property type="match status" value="1"/>
</dbReference>
<proteinExistence type="predicted"/>
<dbReference type="SUPFAM" id="SSF51735">
    <property type="entry name" value="NAD(P)-binding Rossmann-fold domains"/>
    <property type="match status" value="1"/>
</dbReference>
<evidence type="ECO:0000313" key="1">
    <source>
        <dbReference type="EMBL" id="MFB9685690.1"/>
    </source>
</evidence>
<evidence type="ECO:0000313" key="2">
    <source>
        <dbReference type="Proteomes" id="UP001589535"/>
    </source>
</evidence>
<feature type="non-terminal residue" evidence="1">
    <location>
        <position position="63"/>
    </location>
</feature>
<gene>
    <name evidence="1" type="ORF">ACFFTO_15965</name>
</gene>